<reference evidence="2 3" key="1">
    <citation type="submission" date="2018-02" db="EMBL/GenBank/DDBJ databases">
        <title>The genomes of Aspergillus section Nigri reveals drivers in fungal speciation.</title>
        <authorList>
            <consortium name="DOE Joint Genome Institute"/>
            <person name="Vesth T.C."/>
            <person name="Nybo J."/>
            <person name="Theobald S."/>
            <person name="Brandl J."/>
            <person name="Frisvad J.C."/>
            <person name="Nielsen K.F."/>
            <person name="Lyhne E.K."/>
            <person name="Kogle M.E."/>
            <person name="Kuo A."/>
            <person name="Riley R."/>
            <person name="Clum A."/>
            <person name="Nolan M."/>
            <person name="Lipzen A."/>
            <person name="Salamov A."/>
            <person name="Henrissat B."/>
            <person name="Wiebenga A."/>
            <person name="De vries R.P."/>
            <person name="Grigoriev I.V."/>
            <person name="Mortensen U.H."/>
            <person name="Andersen M.R."/>
            <person name="Baker S.E."/>
        </authorList>
    </citation>
    <scope>NUCLEOTIDE SEQUENCE [LARGE SCALE GENOMIC DNA]</scope>
    <source>
        <strain evidence="2 3">CBS 121057</strain>
    </source>
</reference>
<dbReference type="Proteomes" id="UP000248423">
    <property type="component" value="Unassembled WGS sequence"/>
</dbReference>
<gene>
    <name evidence="2" type="ORF">BO78DRAFT_398473</name>
</gene>
<dbReference type="EMBL" id="KZ826362">
    <property type="protein sequence ID" value="PYI04981.1"/>
    <property type="molecule type" value="Genomic_DNA"/>
</dbReference>
<keyword evidence="1" id="KW-0472">Membrane</keyword>
<organism evidence="2 3">
    <name type="scientific">Aspergillus sclerotiicarbonarius (strain CBS 121057 / IBT 28362)</name>
    <dbReference type="NCBI Taxonomy" id="1448318"/>
    <lineage>
        <taxon>Eukaryota</taxon>
        <taxon>Fungi</taxon>
        <taxon>Dikarya</taxon>
        <taxon>Ascomycota</taxon>
        <taxon>Pezizomycotina</taxon>
        <taxon>Eurotiomycetes</taxon>
        <taxon>Eurotiomycetidae</taxon>
        <taxon>Eurotiales</taxon>
        <taxon>Aspergillaceae</taxon>
        <taxon>Aspergillus</taxon>
        <taxon>Aspergillus subgen. Circumdati</taxon>
    </lineage>
</organism>
<evidence type="ECO:0000313" key="2">
    <source>
        <dbReference type="EMBL" id="PYI04981.1"/>
    </source>
</evidence>
<keyword evidence="3" id="KW-1185">Reference proteome</keyword>
<keyword evidence="1" id="KW-1133">Transmembrane helix</keyword>
<dbReference type="VEuPathDB" id="FungiDB:BO78DRAFT_398473"/>
<keyword evidence="1" id="KW-0812">Transmembrane</keyword>
<evidence type="ECO:0000313" key="3">
    <source>
        <dbReference type="Proteomes" id="UP000248423"/>
    </source>
</evidence>
<name>A0A319E4S8_ASPSB</name>
<proteinExistence type="predicted"/>
<dbReference type="AlphaFoldDB" id="A0A319E4S8"/>
<accession>A0A319E4S8</accession>
<feature type="transmembrane region" description="Helical" evidence="1">
    <location>
        <begin position="45"/>
        <end position="66"/>
    </location>
</feature>
<protein>
    <submittedName>
        <fullName evidence="2">Uncharacterized protein</fullName>
    </submittedName>
</protein>
<sequence length="74" mass="8130">MASAAPSALLFYPLLSLLGLSLIFWRLPLVRPVHSAIIPKGILEIRALIVSHLCPMIYMPFVGGLLRDHCSCCL</sequence>
<evidence type="ECO:0000256" key="1">
    <source>
        <dbReference type="SAM" id="Phobius"/>
    </source>
</evidence>